<dbReference type="AlphaFoldDB" id="A0A250X9X7"/>
<feature type="region of interest" description="Disordered" evidence="1">
    <location>
        <begin position="1"/>
        <end position="32"/>
    </location>
</feature>
<proteinExistence type="predicted"/>
<accession>A0A250X9X7</accession>
<organism evidence="2 3">
    <name type="scientific">Chlamydomonas eustigma</name>
    <dbReference type="NCBI Taxonomy" id="1157962"/>
    <lineage>
        <taxon>Eukaryota</taxon>
        <taxon>Viridiplantae</taxon>
        <taxon>Chlorophyta</taxon>
        <taxon>core chlorophytes</taxon>
        <taxon>Chlorophyceae</taxon>
        <taxon>CS clade</taxon>
        <taxon>Chlamydomonadales</taxon>
        <taxon>Chlamydomonadaceae</taxon>
        <taxon>Chlamydomonas</taxon>
    </lineage>
</organism>
<keyword evidence="3" id="KW-1185">Reference proteome</keyword>
<name>A0A250X9X7_9CHLO</name>
<evidence type="ECO:0000313" key="3">
    <source>
        <dbReference type="Proteomes" id="UP000232323"/>
    </source>
</evidence>
<sequence length="254" mass="28417">MSHVSYPGMTTLHLNSRDTRDTPSQPLANPRDYVRNAHPVHSILDCRIQTDPDSRARPKSKCLFFKVRWSTPNPDQPIDTWEPMRSLTKLTAFKDFLSSPTWSTFVQTPAYLCFARLYKTKIPKGSSLRSSALVHSGGTQRGACLVQVGPCKLTVIGPQHLSTAEAKYRFAECLAFVGKMACAAFPGEAYFEGQERVEAQFKEGRALYKEAAHVMGRYGHILARDARRGAKTCYRPMQADCRPMQADCPNGPML</sequence>
<dbReference type="Proteomes" id="UP000232323">
    <property type="component" value="Unassembled WGS sequence"/>
</dbReference>
<protein>
    <submittedName>
        <fullName evidence="2">Uncharacterized protein</fullName>
    </submittedName>
</protein>
<evidence type="ECO:0000256" key="1">
    <source>
        <dbReference type="SAM" id="MobiDB-lite"/>
    </source>
</evidence>
<dbReference type="EMBL" id="BEGY01000043">
    <property type="protein sequence ID" value="GAX79570.1"/>
    <property type="molecule type" value="Genomic_DNA"/>
</dbReference>
<comment type="caution">
    <text evidence="2">The sequence shown here is derived from an EMBL/GenBank/DDBJ whole genome shotgun (WGS) entry which is preliminary data.</text>
</comment>
<gene>
    <name evidence="2" type="ORF">CEUSTIGMA_g7011.t1</name>
</gene>
<reference evidence="2 3" key="1">
    <citation type="submission" date="2017-08" db="EMBL/GenBank/DDBJ databases">
        <title>Acidophilic green algal genome provides insights into adaptation to an acidic environment.</title>
        <authorList>
            <person name="Hirooka S."/>
            <person name="Hirose Y."/>
            <person name="Kanesaki Y."/>
            <person name="Higuchi S."/>
            <person name="Fujiwara T."/>
            <person name="Onuma R."/>
            <person name="Era A."/>
            <person name="Ohbayashi R."/>
            <person name="Uzuka A."/>
            <person name="Nozaki H."/>
            <person name="Yoshikawa H."/>
            <person name="Miyagishima S.Y."/>
        </authorList>
    </citation>
    <scope>NUCLEOTIDE SEQUENCE [LARGE SCALE GENOMIC DNA]</scope>
    <source>
        <strain evidence="2 3">NIES-2499</strain>
    </source>
</reference>
<evidence type="ECO:0000313" key="2">
    <source>
        <dbReference type="EMBL" id="GAX79570.1"/>
    </source>
</evidence>